<name>A0A976M573_THEOR</name>
<keyword evidence="1" id="KW-0472">Membrane</keyword>
<dbReference type="AlphaFoldDB" id="A0A976M573"/>
<feature type="transmembrane region" description="Helical" evidence="1">
    <location>
        <begin position="435"/>
        <end position="452"/>
    </location>
</feature>
<dbReference type="EMBL" id="CP056066">
    <property type="protein sequence ID" value="UKJ88637.2"/>
    <property type="molecule type" value="Genomic_DNA"/>
</dbReference>
<keyword evidence="1" id="KW-1133">Transmembrane helix</keyword>
<protein>
    <submittedName>
        <fullName evidence="2">Uncharacterized protein</fullName>
    </submittedName>
</protein>
<organism evidence="2 3">
    <name type="scientific">Theileria orientalis</name>
    <dbReference type="NCBI Taxonomy" id="68886"/>
    <lineage>
        <taxon>Eukaryota</taxon>
        <taxon>Sar</taxon>
        <taxon>Alveolata</taxon>
        <taxon>Apicomplexa</taxon>
        <taxon>Aconoidasida</taxon>
        <taxon>Piroplasmida</taxon>
        <taxon>Theileriidae</taxon>
        <taxon>Theileria</taxon>
    </lineage>
</organism>
<keyword evidence="1" id="KW-0812">Transmembrane</keyword>
<reference evidence="2" key="1">
    <citation type="submission" date="2022-07" db="EMBL/GenBank/DDBJ databases">
        <title>Evaluation of T. orientalis genome assembly methods using nanopore sequencing and analysis of variation between genomes.</title>
        <authorList>
            <person name="Yam J."/>
            <person name="Micallef M.L."/>
            <person name="Liu M."/>
            <person name="Djordjevic S.P."/>
            <person name="Bogema D.R."/>
            <person name="Jenkins C."/>
        </authorList>
    </citation>
    <scope>NUCLEOTIDE SEQUENCE</scope>
    <source>
        <strain evidence="2">Fish Creek</strain>
    </source>
</reference>
<dbReference type="Proteomes" id="UP000244803">
    <property type="component" value="Chromosome 3"/>
</dbReference>
<evidence type="ECO:0000313" key="3">
    <source>
        <dbReference type="Proteomes" id="UP000244803"/>
    </source>
</evidence>
<sequence length="474" mass="55963">MEMITSLEINFSDKTNTDHVLITESTLFGFFTCRTYSSRSHLPFSIKKIKGPLHSYKRDNIDLHDNLSVNFVFPINDERPFVLFLQKSNGKKVYYKVVSLMFIRWTEVDELNGISEEMQNKLLLDTLKKIFSQYFDTTLRVSESILSSKTYTHFDTQYDIVPQIYYCNGYDRYHFVPHKSHSISTVYINDKLNKINGDLRFVKDFYVYYVYYDTSTPLLIETFDYKFDEDIPLYNYYARESLGSDEWSNVECGSNLVDPKCKGDIKRILDVVTYHYKIKRVRLEIQNPREQINSPVTKNIEDVPFSYDCRTEVFYSWYSYNPIVTNFFLLDCVTLNSVKQVIDVHSLQISVIYIYHTNEEPNVPLLICFGLFNQINNNTSNYYWYTPKSANSNAWSKIDFFASPLKDMDMIREKMREISHGGFKLRYLYGPLTKFAVFSLGCFVGLFVGIKFSRRIVTNVARVYHRLRGYQRID</sequence>
<gene>
    <name evidence="2" type="ORF">MACJ_001881</name>
</gene>
<accession>A0A976M573</accession>
<evidence type="ECO:0000256" key="1">
    <source>
        <dbReference type="SAM" id="Phobius"/>
    </source>
</evidence>
<dbReference type="OrthoDB" id="10291565at2759"/>
<proteinExistence type="predicted"/>
<evidence type="ECO:0000313" key="2">
    <source>
        <dbReference type="EMBL" id="UKJ88637.2"/>
    </source>
</evidence>